<sequence>MAESSYDIEKVYYEIHTINNYFWEDNDGKLKVNPKSTSIHDYCYYSNTPGKDKCNDYLEMTNCSVIYLLKTLKETYKLKDDKIAEYAILWLNYNLNIKPNNNFTNLNEFYTKYIVNNECYNKNINGDDGLTYKEIIDANKDLTNMNINEISKFNRPFSILFYLYYGYHHDSSDCAKYSNYAKQFADQFNNLNNDPNNIENSSYNKLLSTLSNDYNNLKKIFYDKNASCKFPSLPKIEPKENSVGNSGKGSGQIMEQSSYSIEDVCEAFKKVDDCLQIGMKSTGGSCSIDYAFTDYCPTKIEGQNVNCEANNEKMSAGFIWLLITFENLCVGQCSDNENEKYAEYAILWLNYKLNQISNEETTTLKDFYTKYIKDNKEHVDYKDHLDNKIYSMNIDSEKIYNIYEAFGILCKIYTAHNENDKKCTNCSQNAEEFVQKIEKLNKDPSITKNESYSKILSTLSDDYNCLKDHYDNNCNGCTNIPNFPEIKTSQISVEGSTPSHVQDNPDSSLQGSEVTSSSSSVASKLIPVLSIFAISLFVGIAYKVNNKEFINIIFKIYFHDSLYVIIKKCIYDYHFYISIHYLELINYFKDNIEETN</sequence>
<dbReference type="EMBL" id="LK022880">
    <property type="protein sequence ID" value="VTZ67118.1"/>
    <property type="molecule type" value="Genomic_DNA"/>
</dbReference>
<feature type="region of interest" description="Disordered" evidence="1">
    <location>
        <begin position="495"/>
        <end position="514"/>
    </location>
</feature>
<dbReference type="AlphaFoldDB" id="A0A4V0K3J9"/>
<accession>A0A4V0K3J9</accession>
<organism evidence="2 3">
    <name type="scientific">Plasmodium chabaudi chabaudi</name>
    <dbReference type="NCBI Taxonomy" id="31271"/>
    <lineage>
        <taxon>Eukaryota</taxon>
        <taxon>Sar</taxon>
        <taxon>Alveolata</taxon>
        <taxon>Apicomplexa</taxon>
        <taxon>Aconoidasida</taxon>
        <taxon>Haemosporida</taxon>
        <taxon>Plasmodiidae</taxon>
        <taxon>Plasmodium</taxon>
        <taxon>Plasmodium (Vinckeia)</taxon>
    </lineage>
</organism>
<evidence type="ECO:0000313" key="3">
    <source>
        <dbReference type="Proteomes" id="UP000071118"/>
    </source>
</evidence>
<dbReference type="VEuPathDB" id="PlasmoDB:PCHAS_0320000"/>
<dbReference type="NCBIfam" id="TIGR01590">
    <property type="entry name" value="yir-bir-cir_Pla"/>
    <property type="match status" value="2"/>
</dbReference>
<dbReference type="Proteomes" id="UP000071118">
    <property type="component" value="Chromosome 3"/>
</dbReference>
<evidence type="ECO:0000313" key="2">
    <source>
        <dbReference type="EMBL" id="VTZ67118.1"/>
    </source>
</evidence>
<dbReference type="RefSeq" id="XP_016652866.2">
    <property type="nucleotide sequence ID" value="XM_016797448.2"/>
</dbReference>
<dbReference type="InterPro" id="IPR006477">
    <property type="entry name" value="Yir_bir_cir"/>
</dbReference>
<evidence type="ECO:0000256" key="1">
    <source>
        <dbReference type="SAM" id="MobiDB-lite"/>
    </source>
</evidence>
<feature type="compositionally biased region" description="Polar residues" evidence="1">
    <location>
        <begin position="495"/>
        <end position="506"/>
    </location>
</feature>
<dbReference type="Pfam" id="PF06022">
    <property type="entry name" value="Cir_Bir_Yir"/>
    <property type="match status" value="2"/>
</dbReference>
<dbReference type="OrthoDB" id="373266at2759"/>
<dbReference type="KEGG" id="pcb:PCHAS_0320000"/>
<dbReference type="GeneID" id="27794511"/>
<protein>
    <submittedName>
        <fullName evidence="2">CIR protein</fullName>
    </submittedName>
</protein>
<proteinExistence type="predicted"/>
<reference evidence="2 3" key="1">
    <citation type="journal article" date="2014" name="BMC Biol.">
        <title>A comprehensive evaluation of rodent malaria parasite genomes and gene expression.</title>
        <authorList>
            <person name="Otto T.D."/>
            <person name="Bohme U."/>
            <person name="Jackson A.P."/>
            <person name="Hunt M."/>
            <person name="Franke-Fayard B."/>
            <person name="Hoeijmakers W.A."/>
            <person name="Religa A.A."/>
            <person name="Robertson L."/>
            <person name="Sanders M."/>
            <person name="Ogun S.A."/>
            <person name="Cunningham D."/>
            <person name="Erhart A."/>
            <person name="Billker O."/>
            <person name="Khan S.M."/>
            <person name="Stunnenberg H.G."/>
            <person name="Langhorne J."/>
            <person name="Holder A.A."/>
            <person name="Waters A.P."/>
            <person name="Newbold C.I."/>
            <person name="Pain A."/>
            <person name="Berriman M."/>
            <person name="Janse C.J."/>
        </authorList>
    </citation>
    <scope>NUCLEOTIDE SEQUENCE [LARGE SCALE GENOMIC DNA]</scope>
    <source>
        <strain evidence="2 3">AS</strain>
    </source>
</reference>
<keyword evidence="3" id="KW-1185">Reference proteome</keyword>
<name>A0A4V0K3J9_PLACU</name>
<gene>
    <name evidence="2" type="ORF">PCHAS_0320000</name>
</gene>